<evidence type="ECO:0000256" key="3">
    <source>
        <dbReference type="ARBA" id="ARBA00022475"/>
    </source>
</evidence>
<gene>
    <name evidence="14" type="ORF">E5K00_10090</name>
</gene>
<dbReference type="GO" id="GO:0005886">
    <property type="term" value="C:plasma membrane"/>
    <property type="evidence" value="ECO:0007669"/>
    <property type="project" value="UniProtKB-SubCell"/>
</dbReference>
<dbReference type="SUPFAM" id="SSF52540">
    <property type="entry name" value="P-loop containing nucleoside triphosphate hydrolases"/>
    <property type="match status" value="1"/>
</dbReference>
<dbReference type="InterPro" id="IPR003593">
    <property type="entry name" value="AAA+_ATPase"/>
</dbReference>
<dbReference type="GO" id="GO:0015421">
    <property type="term" value="F:ABC-type oligopeptide transporter activity"/>
    <property type="evidence" value="ECO:0007669"/>
    <property type="project" value="TreeGrafter"/>
</dbReference>
<keyword evidence="6" id="KW-0378">Hydrolase</keyword>
<dbReference type="PROSITE" id="PS50990">
    <property type="entry name" value="PEPTIDASE_C39"/>
    <property type="match status" value="1"/>
</dbReference>
<dbReference type="CDD" id="cd18571">
    <property type="entry name" value="ABC_6TM_peptidase_like"/>
    <property type="match status" value="1"/>
</dbReference>
<dbReference type="PROSITE" id="PS50893">
    <property type="entry name" value="ABC_TRANSPORTER_2"/>
    <property type="match status" value="1"/>
</dbReference>
<keyword evidence="7" id="KW-0067">ATP-binding</keyword>
<dbReference type="FunFam" id="3.40.50.300:FF:000299">
    <property type="entry name" value="ABC transporter ATP-binding protein/permease"/>
    <property type="match status" value="1"/>
</dbReference>
<dbReference type="CDD" id="cd02418">
    <property type="entry name" value="Peptidase_C39B"/>
    <property type="match status" value="1"/>
</dbReference>
<evidence type="ECO:0000256" key="7">
    <source>
        <dbReference type="ARBA" id="ARBA00022840"/>
    </source>
</evidence>
<dbReference type="InterPro" id="IPR027417">
    <property type="entry name" value="P-loop_NTPase"/>
</dbReference>
<dbReference type="InterPro" id="IPR017871">
    <property type="entry name" value="ABC_transporter-like_CS"/>
</dbReference>
<dbReference type="Pfam" id="PF00005">
    <property type="entry name" value="ABC_tran"/>
    <property type="match status" value="1"/>
</dbReference>
<name>A0A4Z0Q606_9BACT</name>
<evidence type="ECO:0000256" key="6">
    <source>
        <dbReference type="ARBA" id="ARBA00022801"/>
    </source>
</evidence>
<dbReference type="PANTHER" id="PTHR43394:SF1">
    <property type="entry name" value="ATP-BINDING CASSETTE SUB-FAMILY B MEMBER 10, MITOCHONDRIAL"/>
    <property type="match status" value="1"/>
</dbReference>
<evidence type="ECO:0000313" key="15">
    <source>
        <dbReference type="Proteomes" id="UP000297549"/>
    </source>
</evidence>
<dbReference type="Gene3D" id="1.20.1560.10">
    <property type="entry name" value="ABC transporter type 1, transmembrane domain"/>
    <property type="match status" value="1"/>
</dbReference>
<keyword evidence="2" id="KW-0813">Transport</keyword>
<dbReference type="GO" id="GO:0016887">
    <property type="term" value="F:ATP hydrolysis activity"/>
    <property type="evidence" value="ECO:0007669"/>
    <property type="project" value="InterPro"/>
</dbReference>
<feature type="transmembrane region" description="Helical" evidence="10">
    <location>
        <begin position="185"/>
        <end position="202"/>
    </location>
</feature>
<accession>A0A4Z0Q606</accession>
<dbReference type="InterPro" id="IPR036640">
    <property type="entry name" value="ABC1_TM_sf"/>
</dbReference>
<keyword evidence="8 10" id="KW-1133">Transmembrane helix</keyword>
<dbReference type="GO" id="GO:0005524">
    <property type="term" value="F:ATP binding"/>
    <property type="evidence" value="ECO:0007669"/>
    <property type="project" value="UniProtKB-KW"/>
</dbReference>
<dbReference type="Proteomes" id="UP000297549">
    <property type="component" value="Unassembled WGS sequence"/>
</dbReference>
<dbReference type="OrthoDB" id="1522160at2"/>
<evidence type="ECO:0000259" key="13">
    <source>
        <dbReference type="PROSITE" id="PS50990"/>
    </source>
</evidence>
<keyword evidence="5" id="KW-0547">Nucleotide-binding</keyword>
<dbReference type="Pfam" id="PF00664">
    <property type="entry name" value="ABC_membrane"/>
    <property type="match status" value="1"/>
</dbReference>
<evidence type="ECO:0000259" key="11">
    <source>
        <dbReference type="PROSITE" id="PS50893"/>
    </source>
</evidence>
<evidence type="ECO:0000256" key="8">
    <source>
        <dbReference type="ARBA" id="ARBA00022989"/>
    </source>
</evidence>
<dbReference type="InterPro" id="IPR005074">
    <property type="entry name" value="Peptidase_C39"/>
</dbReference>
<evidence type="ECO:0000256" key="10">
    <source>
        <dbReference type="SAM" id="Phobius"/>
    </source>
</evidence>
<dbReference type="Pfam" id="PF03412">
    <property type="entry name" value="Peptidase_C39"/>
    <property type="match status" value="1"/>
</dbReference>
<dbReference type="SMART" id="SM00382">
    <property type="entry name" value="AAA"/>
    <property type="match status" value="1"/>
</dbReference>
<feature type="domain" description="ABC transporter" evidence="11">
    <location>
        <begin position="502"/>
        <end position="738"/>
    </location>
</feature>
<evidence type="ECO:0000256" key="9">
    <source>
        <dbReference type="ARBA" id="ARBA00023136"/>
    </source>
</evidence>
<dbReference type="RefSeq" id="WP_135463095.1">
    <property type="nucleotide sequence ID" value="NZ_SRLC01000001.1"/>
</dbReference>
<organism evidence="14 15">
    <name type="scientific">Hymenobacter aquaticus</name>
    <dbReference type="NCBI Taxonomy" id="1867101"/>
    <lineage>
        <taxon>Bacteria</taxon>
        <taxon>Pseudomonadati</taxon>
        <taxon>Bacteroidota</taxon>
        <taxon>Cytophagia</taxon>
        <taxon>Cytophagales</taxon>
        <taxon>Hymenobacteraceae</taxon>
        <taxon>Hymenobacter</taxon>
    </lineage>
</organism>
<reference evidence="14 15" key="1">
    <citation type="submission" date="2019-04" db="EMBL/GenBank/DDBJ databases">
        <authorList>
            <person name="Feng G."/>
            <person name="Zhang J."/>
            <person name="Zhu H."/>
        </authorList>
    </citation>
    <scope>NUCLEOTIDE SEQUENCE [LARGE SCALE GENOMIC DNA]</scope>
    <source>
        <strain evidence="14 15">JCM 31653</strain>
    </source>
</reference>
<protein>
    <submittedName>
        <fullName evidence="14">Peptidase domain-containing ABC transporter</fullName>
    </submittedName>
</protein>
<comment type="caution">
    <text evidence="14">The sequence shown here is derived from an EMBL/GenBank/DDBJ whole genome shotgun (WGS) entry which is preliminary data.</text>
</comment>
<evidence type="ECO:0000313" key="14">
    <source>
        <dbReference type="EMBL" id="TGE25518.1"/>
    </source>
</evidence>
<sequence>MGSFHFYKQLDMMDCGPTCIRMVAKHYGQTYSLQNLRERSRISREGVSLLGLSEAAESIGFQTLGAKLTFDKLAEEVPLPCIVHWRQNHFVVVYKITKKTPGFWNRSAAKQAEDYTVHVADPGHGLLTYSREEFNREWLSGDPNAGIALLLETTPNFYDEPGEKQRSIGFEKLFGYILSRKYHRLLIQLVLGLVIGSLLQLILPFLTQSIVDTGINTQNLNFVYLILGAQLMLAAGRVSVDFIRSWILLHISSRVNITILSDFLSKLMRLPLSFFDVKLFGDLMQRIEDQHRIESFLTNSSLATLLSLFNLLIFGIVLSMYNVTIFLIFLGGTILYGLWIALFLRKRRSIDFKRFEVSAQNQSSLVQLIQGMQEIKLSNSETAQRWGWERIQARLFKLNIKVLALNQYQQTGAFLINEGKNIFITFFAARAVIHGEITLGAMLAIQYIIGQLNSPAEQLVSFIQTAQAAQISLERLNDIHELEDEEPVGKPRVTRLPTDKGLSLQNVDFTYPGADGQPVLQNLTLHIPAGKVTAVVGASGSGKTTLLKLLLKFYAPVSGDVYFGETKLANLSHKLWRSQCGVVMQEGFIFSDTIARNVAVGEEHIDYDRLQYAVRMANIESFIEGLPLGYNTKIGMEGNGMSQGQRQRMLIARAIYKNPTYLFFDEATNALDADNESVIMHNLNQFFEGRTVVVVAHRLSTVRNADQIVVLDKGRIAEIGTHEELTSLRGFYYRLVKNQLELGN</sequence>
<dbReference type="PROSITE" id="PS00211">
    <property type="entry name" value="ABC_TRANSPORTER_1"/>
    <property type="match status" value="1"/>
</dbReference>
<dbReference type="PROSITE" id="PS50929">
    <property type="entry name" value="ABC_TM1F"/>
    <property type="match status" value="1"/>
</dbReference>
<dbReference type="InterPro" id="IPR039421">
    <property type="entry name" value="Type_1_exporter"/>
</dbReference>
<evidence type="ECO:0000256" key="5">
    <source>
        <dbReference type="ARBA" id="ARBA00022741"/>
    </source>
</evidence>
<feature type="domain" description="ABC transmembrane type-1" evidence="12">
    <location>
        <begin position="187"/>
        <end position="468"/>
    </location>
</feature>
<dbReference type="GO" id="GO:0008233">
    <property type="term" value="F:peptidase activity"/>
    <property type="evidence" value="ECO:0007669"/>
    <property type="project" value="InterPro"/>
</dbReference>
<dbReference type="InterPro" id="IPR003439">
    <property type="entry name" value="ABC_transporter-like_ATP-bd"/>
</dbReference>
<dbReference type="SUPFAM" id="SSF90123">
    <property type="entry name" value="ABC transporter transmembrane region"/>
    <property type="match status" value="1"/>
</dbReference>
<feature type="domain" description="Peptidase C39" evidence="13">
    <location>
        <begin position="9"/>
        <end position="145"/>
    </location>
</feature>
<evidence type="ECO:0000256" key="1">
    <source>
        <dbReference type="ARBA" id="ARBA00004651"/>
    </source>
</evidence>
<dbReference type="InterPro" id="IPR011527">
    <property type="entry name" value="ABC1_TM_dom"/>
</dbReference>
<evidence type="ECO:0000256" key="2">
    <source>
        <dbReference type="ARBA" id="ARBA00022448"/>
    </source>
</evidence>
<dbReference type="Gene3D" id="3.40.50.300">
    <property type="entry name" value="P-loop containing nucleotide triphosphate hydrolases"/>
    <property type="match status" value="1"/>
</dbReference>
<evidence type="ECO:0000256" key="4">
    <source>
        <dbReference type="ARBA" id="ARBA00022692"/>
    </source>
</evidence>
<dbReference type="AlphaFoldDB" id="A0A4Z0Q606"/>
<feature type="transmembrane region" description="Helical" evidence="10">
    <location>
        <begin position="323"/>
        <end position="344"/>
    </location>
</feature>
<feature type="transmembrane region" description="Helical" evidence="10">
    <location>
        <begin position="222"/>
        <end position="240"/>
    </location>
</feature>
<dbReference type="PANTHER" id="PTHR43394">
    <property type="entry name" value="ATP-DEPENDENT PERMEASE MDL1, MITOCHONDRIAL"/>
    <property type="match status" value="1"/>
</dbReference>
<keyword evidence="9 10" id="KW-0472">Membrane</keyword>
<evidence type="ECO:0000259" key="12">
    <source>
        <dbReference type="PROSITE" id="PS50929"/>
    </source>
</evidence>
<keyword evidence="4 10" id="KW-0812">Transmembrane</keyword>
<comment type="subcellular location">
    <subcellularLocation>
        <location evidence="1">Cell membrane</location>
        <topology evidence="1">Multi-pass membrane protein</topology>
    </subcellularLocation>
</comment>
<dbReference type="GO" id="GO:0006508">
    <property type="term" value="P:proteolysis"/>
    <property type="evidence" value="ECO:0007669"/>
    <property type="project" value="InterPro"/>
</dbReference>
<keyword evidence="3" id="KW-1003">Cell membrane</keyword>
<keyword evidence="15" id="KW-1185">Reference proteome</keyword>
<dbReference type="EMBL" id="SRLC01000001">
    <property type="protein sequence ID" value="TGE25518.1"/>
    <property type="molecule type" value="Genomic_DNA"/>
</dbReference>
<dbReference type="Gene3D" id="3.90.70.10">
    <property type="entry name" value="Cysteine proteinases"/>
    <property type="match status" value="1"/>
</dbReference>
<feature type="transmembrane region" description="Helical" evidence="10">
    <location>
        <begin position="296"/>
        <end position="317"/>
    </location>
</feature>
<proteinExistence type="predicted"/>